<sequence length="195" mass="22384">MRVLKKIILYLLESNENRRQEDLTRRQRYRGSTCTCRYKVERLFFWTKYYNGDDYYRGGPSYMLCLPDHPELSNNSAGGKSFICGSEYDDSQFGSGAQNQYVLFSVCLSNASRFILIPGRKSCFSGWRIEYNGIRASNAYHHAASSYVCIDIQLEFIPGRSDNNDNTIFTTGYKCGSLPCPPYTDDVVCCVFQMN</sequence>
<evidence type="ECO:0000313" key="1">
    <source>
        <dbReference type="EMBL" id="CAC5410566.1"/>
    </source>
</evidence>
<organism evidence="1 2">
    <name type="scientific">Mytilus coruscus</name>
    <name type="common">Sea mussel</name>
    <dbReference type="NCBI Taxonomy" id="42192"/>
    <lineage>
        <taxon>Eukaryota</taxon>
        <taxon>Metazoa</taxon>
        <taxon>Spiralia</taxon>
        <taxon>Lophotrochozoa</taxon>
        <taxon>Mollusca</taxon>
        <taxon>Bivalvia</taxon>
        <taxon>Autobranchia</taxon>
        <taxon>Pteriomorphia</taxon>
        <taxon>Mytilida</taxon>
        <taxon>Mytiloidea</taxon>
        <taxon>Mytilidae</taxon>
        <taxon>Mytilinae</taxon>
        <taxon>Mytilus</taxon>
    </lineage>
</organism>
<protein>
    <submittedName>
        <fullName evidence="1">Uncharacterized protein</fullName>
    </submittedName>
</protein>
<gene>
    <name evidence="1" type="ORF">MCOR_43744</name>
</gene>
<dbReference type="OrthoDB" id="6086925at2759"/>
<dbReference type="EMBL" id="CACVKT020007774">
    <property type="protein sequence ID" value="CAC5410566.1"/>
    <property type="molecule type" value="Genomic_DNA"/>
</dbReference>
<evidence type="ECO:0000313" key="2">
    <source>
        <dbReference type="Proteomes" id="UP000507470"/>
    </source>
</evidence>
<keyword evidence="2" id="KW-1185">Reference proteome</keyword>
<accession>A0A6J8DRD3</accession>
<reference evidence="1 2" key="1">
    <citation type="submission" date="2020-06" db="EMBL/GenBank/DDBJ databases">
        <authorList>
            <person name="Li R."/>
            <person name="Bekaert M."/>
        </authorList>
    </citation>
    <scope>NUCLEOTIDE SEQUENCE [LARGE SCALE GENOMIC DNA]</scope>
    <source>
        <strain evidence="2">wild</strain>
    </source>
</reference>
<dbReference type="AlphaFoldDB" id="A0A6J8DRD3"/>
<dbReference type="Proteomes" id="UP000507470">
    <property type="component" value="Unassembled WGS sequence"/>
</dbReference>
<proteinExistence type="predicted"/>
<name>A0A6J8DRD3_MYTCO</name>